<reference evidence="3" key="1">
    <citation type="submission" date="2016-11" db="UniProtKB">
        <authorList>
            <consortium name="WormBaseParasite"/>
        </authorList>
    </citation>
    <scope>IDENTIFICATION</scope>
</reference>
<accession>A0A1I8BDM2</accession>
<sequence length="308" mass="36903">MKVLPNETAYDILKFLNYDQLSCFRQVDRRFCGLINEYEEEFARKEFQSVSMVQCISIVYNEYKKFMKNCGVIEIEIPPNNFPLDDVREKWQAAINNNIRLFCVDKLCTREFIIRLINKENVIPHRLILNLPNIPKNVKEMLIIRFWLEKLFNCVIESFTFDKVIFNPELIKLLFEDTDSKSLLLHTQKSYLNSNICYKYEYLLEFIENYLSASKCLYIDFDAVHIENSPDLSNMVANIKFTKIKWRVPNMIERTENIERGQKEDFNYVKYEIANKHKPDVKFCVYYKKMENGKVFEVEITKMKVKKI</sequence>
<dbReference type="InterPro" id="IPR001810">
    <property type="entry name" value="F-box_dom"/>
</dbReference>
<dbReference type="SUPFAM" id="SSF81383">
    <property type="entry name" value="F-box domain"/>
    <property type="match status" value="1"/>
</dbReference>
<organism evidence="2 3">
    <name type="scientific">Meloidogyne hapla</name>
    <name type="common">Root-knot nematode worm</name>
    <dbReference type="NCBI Taxonomy" id="6305"/>
    <lineage>
        <taxon>Eukaryota</taxon>
        <taxon>Metazoa</taxon>
        <taxon>Ecdysozoa</taxon>
        <taxon>Nematoda</taxon>
        <taxon>Chromadorea</taxon>
        <taxon>Rhabditida</taxon>
        <taxon>Tylenchina</taxon>
        <taxon>Tylenchomorpha</taxon>
        <taxon>Tylenchoidea</taxon>
        <taxon>Meloidogynidae</taxon>
        <taxon>Meloidogyninae</taxon>
        <taxon>Meloidogyne</taxon>
    </lineage>
</organism>
<dbReference type="PROSITE" id="PS50181">
    <property type="entry name" value="FBOX"/>
    <property type="match status" value="1"/>
</dbReference>
<dbReference type="AlphaFoldDB" id="A0A1I8BDM2"/>
<evidence type="ECO:0000313" key="3">
    <source>
        <dbReference type="WBParaSite" id="MhA1_Contig2018.frz3.gene4"/>
    </source>
</evidence>
<dbReference type="Proteomes" id="UP000095281">
    <property type="component" value="Unplaced"/>
</dbReference>
<dbReference type="WBParaSite" id="MhA1_Contig2018.frz3.gene4">
    <property type="protein sequence ID" value="MhA1_Contig2018.frz3.gene4"/>
    <property type="gene ID" value="MhA1_Contig2018.frz3.gene4"/>
</dbReference>
<name>A0A1I8BDM2_MELHA</name>
<evidence type="ECO:0000259" key="1">
    <source>
        <dbReference type="PROSITE" id="PS50181"/>
    </source>
</evidence>
<evidence type="ECO:0000313" key="2">
    <source>
        <dbReference type="Proteomes" id="UP000095281"/>
    </source>
</evidence>
<proteinExistence type="predicted"/>
<keyword evidence="2" id="KW-1185">Reference proteome</keyword>
<protein>
    <submittedName>
        <fullName evidence="3">F-box domain-containing protein</fullName>
    </submittedName>
</protein>
<feature type="domain" description="F-box" evidence="1">
    <location>
        <begin position="1"/>
        <end position="45"/>
    </location>
</feature>
<dbReference type="InterPro" id="IPR036047">
    <property type="entry name" value="F-box-like_dom_sf"/>
</dbReference>